<feature type="non-terminal residue" evidence="2">
    <location>
        <position position="363"/>
    </location>
</feature>
<proteinExistence type="predicted"/>
<dbReference type="HOGENOM" id="CLU_036321_0_0_1"/>
<organism evidence="2 3">
    <name type="scientific">Scleroderma citrinum Foug A</name>
    <dbReference type="NCBI Taxonomy" id="1036808"/>
    <lineage>
        <taxon>Eukaryota</taxon>
        <taxon>Fungi</taxon>
        <taxon>Dikarya</taxon>
        <taxon>Basidiomycota</taxon>
        <taxon>Agaricomycotina</taxon>
        <taxon>Agaricomycetes</taxon>
        <taxon>Agaricomycetidae</taxon>
        <taxon>Boletales</taxon>
        <taxon>Sclerodermatineae</taxon>
        <taxon>Sclerodermataceae</taxon>
        <taxon>Scleroderma</taxon>
    </lineage>
</organism>
<feature type="compositionally biased region" description="Low complexity" evidence="1">
    <location>
        <begin position="175"/>
        <end position="202"/>
    </location>
</feature>
<evidence type="ECO:0000256" key="1">
    <source>
        <dbReference type="SAM" id="MobiDB-lite"/>
    </source>
</evidence>
<evidence type="ECO:0000313" key="2">
    <source>
        <dbReference type="EMBL" id="KIM59398.1"/>
    </source>
</evidence>
<accession>A0A0C2ZC30</accession>
<gene>
    <name evidence="2" type="ORF">SCLCIDRAFT_52661</name>
</gene>
<dbReference type="InParanoid" id="A0A0C2ZC30"/>
<dbReference type="STRING" id="1036808.A0A0C2ZC30"/>
<dbReference type="OrthoDB" id="2668145at2759"/>
<dbReference type="Proteomes" id="UP000053989">
    <property type="component" value="Unassembled WGS sequence"/>
</dbReference>
<dbReference type="EMBL" id="KN822074">
    <property type="protein sequence ID" value="KIM59398.1"/>
    <property type="molecule type" value="Genomic_DNA"/>
</dbReference>
<evidence type="ECO:0000313" key="3">
    <source>
        <dbReference type="Proteomes" id="UP000053989"/>
    </source>
</evidence>
<dbReference type="Pfam" id="PF14223">
    <property type="entry name" value="Retrotran_gag_2"/>
    <property type="match status" value="1"/>
</dbReference>
<dbReference type="AlphaFoldDB" id="A0A0C2ZC30"/>
<feature type="non-terminal residue" evidence="2">
    <location>
        <position position="1"/>
    </location>
</feature>
<reference evidence="3" key="2">
    <citation type="submission" date="2015-01" db="EMBL/GenBank/DDBJ databases">
        <title>Evolutionary Origins and Diversification of the Mycorrhizal Mutualists.</title>
        <authorList>
            <consortium name="DOE Joint Genome Institute"/>
            <consortium name="Mycorrhizal Genomics Consortium"/>
            <person name="Kohler A."/>
            <person name="Kuo A."/>
            <person name="Nagy L.G."/>
            <person name="Floudas D."/>
            <person name="Copeland A."/>
            <person name="Barry K.W."/>
            <person name="Cichocki N."/>
            <person name="Veneault-Fourrey C."/>
            <person name="LaButti K."/>
            <person name="Lindquist E.A."/>
            <person name="Lipzen A."/>
            <person name="Lundell T."/>
            <person name="Morin E."/>
            <person name="Murat C."/>
            <person name="Riley R."/>
            <person name="Ohm R."/>
            <person name="Sun H."/>
            <person name="Tunlid A."/>
            <person name="Henrissat B."/>
            <person name="Grigoriev I.V."/>
            <person name="Hibbett D.S."/>
            <person name="Martin F."/>
        </authorList>
    </citation>
    <scope>NUCLEOTIDE SEQUENCE [LARGE SCALE GENOMIC DNA]</scope>
    <source>
        <strain evidence="3">Foug A</strain>
    </source>
</reference>
<name>A0A0C2ZC30_9AGAM</name>
<reference evidence="2 3" key="1">
    <citation type="submission" date="2014-04" db="EMBL/GenBank/DDBJ databases">
        <authorList>
            <consortium name="DOE Joint Genome Institute"/>
            <person name="Kuo A."/>
            <person name="Kohler A."/>
            <person name="Nagy L.G."/>
            <person name="Floudas D."/>
            <person name="Copeland A."/>
            <person name="Barry K.W."/>
            <person name="Cichocki N."/>
            <person name="Veneault-Fourrey C."/>
            <person name="LaButti K."/>
            <person name="Lindquist E.A."/>
            <person name="Lipzen A."/>
            <person name="Lundell T."/>
            <person name="Morin E."/>
            <person name="Murat C."/>
            <person name="Sun H."/>
            <person name="Tunlid A."/>
            <person name="Henrissat B."/>
            <person name="Grigoriev I.V."/>
            <person name="Hibbett D.S."/>
            <person name="Martin F."/>
            <person name="Nordberg H.P."/>
            <person name="Cantor M.N."/>
            <person name="Hua S.X."/>
        </authorList>
    </citation>
    <scope>NUCLEOTIDE SEQUENCE [LARGE SCALE GENOMIC DNA]</scope>
    <source>
        <strain evidence="2 3">Foug A</strain>
    </source>
</reference>
<keyword evidence="3" id="KW-1185">Reference proteome</keyword>
<sequence length="363" mass="39349">ADEFDSWDEHNEKALGNITLRISPSIQTAIADLATVKEVWDHLKENYGAPSIGSAYAELSRLLTTTIPAGSHPAPAITKMLSHFAYLKDAGFEFPANVQAMIILCKLPPTMEVVAQILSQTSPSEIKTLKPDGIVKAATLSFEQKGASRGAGGKAPQANKLSAVKCKQADPKFAQQQQQQPQRQQQQQGGSNSSGSGNAPAQGQGGHNHRAGKKARARRERAQNAKFATYIHYEDGPVPTVNPHALAHTTGATNYGPPAFDNTVKAFNLAHRLGVEPSCQTIRTLDQVISTASASLDQPEASPSSLKRPCLKERIAMDVEEDTISLGDEEERPFIYEDFADSKFNEFNEMQASSSTRRRAPML</sequence>
<protein>
    <submittedName>
        <fullName evidence="2">Uncharacterized protein</fullName>
    </submittedName>
</protein>
<feature type="compositionally biased region" description="Basic residues" evidence="1">
    <location>
        <begin position="207"/>
        <end position="219"/>
    </location>
</feature>
<feature type="region of interest" description="Disordered" evidence="1">
    <location>
        <begin position="146"/>
        <end position="222"/>
    </location>
</feature>